<comment type="caution">
    <text evidence="9">The sequence shown here is derived from an EMBL/GenBank/DDBJ whole genome shotgun (WGS) entry which is preliminary data.</text>
</comment>
<organism evidence="9 10">
    <name type="scientific">Bifidobacterium biavatii DSM 23969</name>
    <dbReference type="NCBI Taxonomy" id="1437608"/>
    <lineage>
        <taxon>Bacteria</taxon>
        <taxon>Bacillati</taxon>
        <taxon>Actinomycetota</taxon>
        <taxon>Actinomycetes</taxon>
        <taxon>Bifidobacteriales</taxon>
        <taxon>Bifidobacteriaceae</taxon>
        <taxon>Bifidobacterium</taxon>
    </lineage>
</organism>
<sequence length="312" mass="33485">MARYILSRLAQAVVVIFVATLLLYALAYAMPGDPVAALAGENQTLDAATRAAIAAKYNLDKPFLVQYALYLGRVFHGDLGTTFAGRPVTEVIATAFPVTARLAIIAIVIETVIGVLVGLVAGRRKGSGFDSVVMTVTMILLGIPSFVLAFAVQYFFGVKLRWMKPTVSEFATWGELVVPALVLAVGSIAFLIRFTRSGVVDALNSDHVKAARARGIHEWRIGLAHVLRNVLIPIVTVIGTEFGGLLGGAIITESVFNIPGFGQQVYQHIIRGETAPTVSLVSVLVIIFVTVNLLVDLLYAVLNPKVRYGAHE</sequence>
<dbReference type="GO" id="GO:0005886">
    <property type="term" value="C:plasma membrane"/>
    <property type="evidence" value="ECO:0007669"/>
    <property type="project" value="UniProtKB-SubCell"/>
</dbReference>
<evidence type="ECO:0000256" key="4">
    <source>
        <dbReference type="ARBA" id="ARBA00022692"/>
    </source>
</evidence>
<feature type="transmembrane region" description="Helical" evidence="7">
    <location>
        <begin position="280"/>
        <end position="302"/>
    </location>
</feature>
<evidence type="ECO:0000256" key="6">
    <source>
        <dbReference type="ARBA" id="ARBA00023136"/>
    </source>
</evidence>
<feature type="transmembrane region" description="Helical" evidence="7">
    <location>
        <begin position="230"/>
        <end position="251"/>
    </location>
</feature>
<dbReference type="CDD" id="cd06261">
    <property type="entry name" value="TM_PBP2"/>
    <property type="match status" value="1"/>
</dbReference>
<feature type="transmembrane region" description="Helical" evidence="7">
    <location>
        <begin position="98"/>
        <end position="120"/>
    </location>
</feature>
<dbReference type="InterPro" id="IPR045621">
    <property type="entry name" value="BPD_transp_1_N"/>
</dbReference>
<evidence type="ECO:0000256" key="1">
    <source>
        <dbReference type="ARBA" id="ARBA00004651"/>
    </source>
</evidence>
<dbReference type="InterPro" id="IPR000515">
    <property type="entry name" value="MetI-like"/>
</dbReference>
<feature type="domain" description="ABC transmembrane type-1" evidence="8">
    <location>
        <begin position="96"/>
        <end position="299"/>
    </location>
</feature>
<name>A0A086ZVY8_9BIFI</name>
<evidence type="ECO:0000313" key="9">
    <source>
        <dbReference type="EMBL" id="KFI50688.1"/>
    </source>
</evidence>
<dbReference type="InterPro" id="IPR035906">
    <property type="entry name" value="MetI-like_sf"/>
</dbReference>
<keyword evidence="4 7" id="KW-0812">Transmembrane</keyword>
<evidence type="ECO:0000313" key="10">
    <source>
        <dbReference type="Proteomes" id="UP000029108"/>
    </source>
</evidence>
<dbReference type="PANTHER" id="PTHR43163:SF7">
    <property type="entry name" value="DIPEPTIDE-TRANSPORT INTEGRAL MEMBRANE PROTEIN ABC TRANSPORTER DPPB-RELATED"/>
    <property type="match status" value="1"/>
</dbReference>
<evidence type="ECO:0000256" key="2">
    <source>
        <dbReference type="ARBA" id="ARBA00022448"/>
    </source>
</evidence>
<keyword evidence="6 7" id="KW-0472">Membrane</keyword>
<feature type="transmembrane region" description="Helical" evidence="7">
    <location>
        <begin position="176"/>
        <end position="194"/>
    </location>
</feature>
<dbReference type="RefSeq" id="WP_033495233.1">
    <property type="nucleotide sequence ID" value="NZ_JDUU01000024.1"/>
</dbReference>
<gene>
    <name evidence="9" type="ORF">BBIA_2036</name>
</gene>
<evidence type="ECO:0000259" key="8">
    <source>
        <dbReference type="PROSITE" id="PS50928"/>
    </source>
</evidence>
<evidence type="ECO:0000256" key="5">
    <source>
        <dbReference type="ARBA" id="ARBA00022989"/>
    </source>
</evidence>
<evidence type="ECO:0000256" key="3">
    <source>
        <dbReference type="ARBA" id="ARBA00022475"/>
    </source>
</evidence>
<dbReference type="EMBL" id="JGYN01000014">
    <property type="protein sequence ID" value="KFI50688.1"/>
    <property type="molecule type" value="Genomic_DNA"/>
</dbReference>
<dbReference type="AlphaFoldDB" id="A0A086ZVY8"/>
<feature type="transmembrane region" description="Helical" evidence="7">
    <location>
        <begin position="12"/>
        <end position="30"/>
    </location>
</feature>
<comment type="similarity">
    <text evidence="7">Belongs to the binding-protein-dependent transport system permease family.</text>
</comment>
<protein>
    <submittedName>
        <fullName evidence="9">ABC transporter permease</fullName>
    </submittedName>
</protein>
<reference evidence="9 10" key="1">
    <citation type="submission" date="2014-03" db="EMBL/GenBank/DDBJ databases">
        <title>Genomics of Bifidobacteria.</title>
        <authorList>
            <person name="Ventura M."/>
            <person name="Milani C."/>
            <person name="Lugli G.A."/>
        </authorList>
    </citation>
    <scope>NUCLEOTIDE SEQUENCE [LARGE SCALE GENOMIC DNA]</scope>
    <source>
        <strain evidence="9 10">DSM 23969</strain>
    </source>
</reference>
<keyword evidence="3" id="KW-1003">Cell membrane</keyword>
<dbReference type="GO" id="GO:0055085">
    <property type="term" value="P:transmembrane transport"/>
    <property type="evidence" value="ECO:0007669"/>
    <property type="project" value="InterPro"/>
</dbReference>
<evidence type="ECO:0000256" key="7">
    <source>
        <dbReference type="RuleBase" id="RU363032"/>
    </source>
</evidence>
<dbReference type="Proteomes" id="UP000029108">
    <property type="component" value="Unassembled WGS sequence"/>
</dbReference>
<dbReference type="Pfam" id="PF19300">
    <property type="entry name" value="BPD_transp_1_N"/>
    <property type="match status" value="1"/>
</dbReference>
<dbReference type="PANTHER" id="PTHR43163">
    <property type="entry name" value="DIPEPTIDE TRANSPORT SYSTEM PERMEASE PROTEIN DPPB-RELATED"/>
    <property type="match status" value="1"/>
</dbReference>
<dbReference type="Pfam" id="PF00528">
    <property type="entry name" value="BPD_transp_1"/>
    <property type="match status" value="1"/>
</dbReference>
<feature type="transmembrane region" description="Helical" evidence="7">
    <location>
        <begin position="132"/>
        <end position="156"/>
    </location>
</feature>
<comment type="subcellular location">
    <subcellularLocation>
        <location evidence="1 7">Cell membrane</location>
        <topology evidence="1 7">Multi-pass membrane protein</topology>
    </subcellularLocation>
</comment>
<dbReference type="SUPFAM" id="SSF161098">
    <property type="entry name" value="MetI-like"/>
    <property type="match status" value="1"/>
</dbReference>
<dbReference type="STRING" id="1437608.GCA_000771645_01236"/>
<dbReference type="PROSITE" id="PS50928">
    <property type="entry name" value="ABC_TM1"/>
    <property type="match status" value="1"/>
</dbReference>
<keyword evidence="10" id="KW-1185">Reference proteome</keyword>
<accession>A0A086ZVY8</accession>
<keyword evidence="2 7" id="KW-0813">Transport</keyword>
<dbReference type="eggNOG" id="COG0601">
    <property type="taxonomic scope" value="Bacteria"/>
</dbReference>
<proteinExistence type="inferred from homology"/>
<keyword evidence="5 7" id="KW-1133">Transmembrane helix</keyword>
<dbReference type="Gene3D" id="1.10.3720.10">
    <property type="entry name" value="MetI-like"/>
    <property type="match status" value="1"/>
</dbReference>